<evidence type="ECO:0000256" key="10">
    <source>
        <dbReference type="ARBA" id="ARBA00023136"/>
    </source>
</evidence>
<evidence type="ECO:0000256" key="2">
    <source>
        <dbReference type="ARBA" id="ARBA00022448"/>
    </source>
</evidence>
<dbReference type="PANTHER" id="PTHR23284">
    <property type="entry name" value="PROLACTIN REGULATORY ELEMENT BINDING PROTEIN"/>
    <property type="match status" value="1"/>
</dbReference>
<evidence type="ECO:0000256" key="13">
    <source>
        <dbReference type="SAM" id="Phobius"/>
    </source>
</evidence>
<evidence type="ECO:0000256" key="7">
    <source>
        <dbReference type="ARBA" id="ARBA00022892"/>
    </source>
</evidence>
<keyword evidence="4 13" id="KW-0812">Transmembrane</keyword>
<keyword evidence="2" id="KW-0813">Transport</keyword>
<evidence type="ECO:0000256" key="4">
    <source>
        <dbReference type="ARBA" id="ARBA00022692"/>
    </source>
</evidence>
<dbReference type="GO" id="GO:0003400">
    <property type="term" value="P:regulation of COPII vesicle coating"/>
    <property type="evidence" value="ECO:0007669"/>
    <property type="project" value="TreeGrafter"/>
</dbReference>
<dbReference type="SUPFAM" id="SSF50978">
    <property type="entry name" value="WD40 repeat-like"/>
    <property type="match status" value="1"/>
</dbReference>
<gene>
    <name evidence="14" type="ORF">SK128_021245</name>
</gene>
<feature type="transmembrane region" description="Helical" evidence="13">
    <location>
        <begin position="432"/>
        <end position="455"/>
    </location>
</feature>
<dbReference type="SMART" id="SM00320">
    <property type="entry name" value="WD40"/>
    <property type="match status" value="4"/>
</dbReference>
<dbReference type="AlphaFoldDB" id="A0AAN8WEM7"/>
<organism evidence="14 15">
    <name type="scientific">Halocaridina rubra</name>
    <name type="common">Hawaiian red shrimp</name>
    <dbReference type="NCBI Taxonomy" id="373956"/>
    <lineage>
        <taxon>Eukaryota</taxon>
        <taxon>Metazoa</taxon>
        <taxon>Ecdysozoa</taxon>
        <taxon>Arthropoda</taxon>
        <taxon>Crustacea</taxon>
        <taxon>Multicrustacea</taxon>
        <taxon>Malacostraca</taxon>
        <taxon>Eumalacostraca</taxon>
        <taxon>Eucarida</taxon>
        <taxon>Decapoda</taxon>
        <taxon>Pleocyemata</taxon>
        <taxon>Caridea</taxon>
        <taxon>Atyoidea</taxon>
        <taxon>Atyidae</taxon>
        <taxon>Halocaridina</taxon>
    </lineage>
</organism>
<evidence type="ECO:0000256" key="11">
    <source>
        <dbReference type="PROSITE-ProRule" id="PRU00221"/>
    </source>
</evidence>
<evidence type="ECO:0000256" key="12">
    <source>
        <dbReference type="SAM" id="MobiDB-lite"/>
    </source>
</evidence>
<dbReference type="Gene3D" id="2.130.10.10">
    <property type="entry name" value="YVTN repeat-like/Quinoprotein amine dehydrogenase"/>
    <property type="match status" value="1"/>
</dbReference>
<keyword evidence="15" id="KW-1185">Reference proteome</keyword>
<dbReference type="PANTHER" id="PTHR23284:SF0">
    <property type="entry name" value="PROLACTIN REGULATORY ELEMENT-BINDING PROTEIN"/>
    <property type="match status" value="1"/>
</dbReference>
<evidence type="ECO:0008006" key="16">
    <source>
        <dbReference type="Google" id="ProtNLM"/>
    </source>
</evidence>
<evidence type="ECO:0000256" key="5">
    <source>
        <dbReference type="ARBA" id="ARBA00022737"/>
    </source>
</evidence>
<comment type="subcellular location">
    <subcellularLocation>
        <location evidence="1">Endoplasmic reticulum membrane</location>
        <topology evidence="1">Single-pass membrane protein</topology>
    </subcellularLocation>
</comment>
<evidence type="ECO:0000256" key="6">
    <source>
        <dbReference type="ARBA" id="ARBA00022824"/>
    </source>
</evidence>
<dbReference type="GO" id="GO:0005789">
    <property type="term" value="C:endoplasmic reticulum membrane"/>
    <property type="evidence" value="ECO:0007669"/>
    <property type="project" value="UniProtKB-SubCell"/>
</dbReference>
<evidence type="ECO:0000256" key="3">
    <source>
        <dbReference type="ARBA" id="ARBA00022574"/>
    </source>
</evidence>
<dbReference type="InterPro" id="IPR001680">
    <property type="entry name" value="WD40_rpt"/>
</dbReference>
<keyword evidence="10 13" id="KW-0472">Membrane</keyword>
<keyword evidence="8" id="KW-0653">Protein transport</keyword>
<dbReference type="Proteomes" id="UP001381693">
    <property type="component" value="Unassembled WGS sequence"/>
</dbReference>
<dbReference type="InterPro" id="IPR045260">
    <property type="entry name" value="Sec12-like"/>
</dbReference>
<evidence type="ECO:0000256" key="9">
    <source>
        <dbReference type="ARBA" id="ARBA00022989"/>
    </source>
</evidence>
<dbReference type="Pfam" id="PF00400">
    <property type="entry name" value="WD40"/>
    <property type="match status" value="3"/>
</dbReference>
<protein>
    <recommendedName>
        <fullName evidence="16">Prolactin regulatory element-binding protein</fullName>
    </recommendedName>
</protein>
<accession>A0AAN8WEM7</accession>
<feature type="repeat" description="WD" evidence="11">
    <location>
        <begin position="209"/>
        <end position="237"/>
    </location>
</feature>
<reference evidence="14 15" key="1">
    <citation type="submission" date="2023-11" db="EMBL/GenBank/DDBJ databases">
        <title>Halocaridina rubra genome assembly.</title>
        <authorList>
            <person name="Smith C."/>
        </authorList>
    </citation>
    <scope>NUCLEOTIDE SEQUENCE [LARGE SCALE GENOMIC DNA]</scope>
    <source>
        <strain evidence="14">EP-1</strain>
        <tissue evidence="14">Whole</tissue>
    </source>
</reference>
<keyword evidence="6" id="KW-0256">Endoplasmic reticulum</keyword>
<feature type="region of interest" description="Disordered" evidence="12">
    <location>
        <begin position="118"/>
        <end position="169"/>
    </location>
</feature>
<dbReference type="GO" id="GO:0006888">
    <property type="term" value="P:endoplasmic reticulum to Golgi vesicle-mediated transport"/>
    <property type="evidence" value="ECO:0007669"/>
    <property type="project" value="TreeGrafter"/>
</dbReference>
<keyword evidence="7" id="KW-0931">ER-Golgi transport</keyword>
<evidence type="ECO:0000256" key="8">
    <source>
        <dbReference type="ARBA" id="ARBA00022927"/>
    </source>
</evidence>
<feature type="compositionally biased region" description="Basic and acidic residues" evidence="12">
    <location>
        <begin position="122"/>
        <end position="164"/>
    </location>
</feature>
<comment type="caution">
    <text evidence="14">The sequence shown here is derived from an EMBL/GenBank/DDBJ whole genome shotgun (WGS) entry which is preliminary data.</text>
</comment>
<keyword evidence="5" id="KW-0677">Repeat</keyword>
<sequence>MSAQKTSETVASLNFPSYSIVGVSGRHILVGGGGGAAKTGIKNQFDVFELYHNGTQTVGERVLSYEVGDFCITNMVGWTGSIAVASKKMTAPTIFLSMGLEEKCILLKLKPILRSLKSSDPPTERIPKPKERGHSSGEVRKRRGSEKNAEEGMTEREDHRDEKPKKKYSNSTFRSSKYFSFEAEKLSEVETVFKEKKDAEAYQKCCQISPDHKVLVTGGTDGHLRVWSLPAMKKIRDIKGHEDAVDDIDIKPDGKQIVSVCKPSRECCVWSLRDGKKFIHVALQTNGVKYRCFRARYGVVENDYSKAKLFTISNQIVGSKNPAIVAKWDGQTYAQEKTQHLPGSLGSLAVSDDGRYLATGTMGGTVYILIAFSLQQLREIEGAHRTFVTGLEWLPTHSPESQMVRGYSDASVLSISCDNTIKIHHIPRRGMIPVWVAAIIAALVLFGAFLLASYLGL</sequence>
<dbReference type="EMBL" id="JAXCGZ010020946">
    <property type="protein sequence ID" value="KAK7063104.1"/>
    <property type="molecule type" value="Genomic_DNA"/>
</dbReference>
<keyword evidence="9 13" id="KW-1133">Transmembrane helix</keyword>
<name>A0AAN8WEM7_HALRR</name>
<dbReference type="GO" id="GO:0005085">
    <property type="term" value="F:guanyl-nucleotide exchange factor activity"/>
    <property type="evidence" value="ECO:0007669"/>
    <property type="project" value="InterPro"/>
</dbReference>
<keyword evidence="3 11" id="KW-0853">WD repeat</keyword>
<dbReference type="InterPro" id="IPR036322">
    <property type="entry name" value="WD40_repeat_dom_sf"/>
</dbReference>
<evidence type="ECO:0000313" key="15">
    <source>
        <dbReference type="Proteomes" id="UP001381693"/>
    </source>
</evidence>
<proteinExistence type="predicted"/>
<evidence type="ECO:0000256" key="1">
    <source>
        <dbReference type="ARBA" id="ARBA00004389"/>
    </source>
</evidence>
<dbReference type="InterPro" id="IPR015943">
    <property type="entry name" value="WD40/YVTN_repeat-like_dom_sf"/>
</dbReference>
<dbReference type="PROSITE" id="PS50082">
    <property type="entry name" value="WD_REPEATS_2"/>
    <property type="match status" value="1"/>
</dbReference>
<dbReference type="GO" id="GO:0015031">
    <property type="term" value="P:protein transport"/>
    <property type="evidence" value="ECO:0007669"/>
    <property type="project" value="UniProtKB-KW"/>
</dbReference>
<evidence type="ECO:0000313" key="14">
    <source>
        <dbReference type="EMBL" id="KAK7063104.1"/>
    </source>
</evidence>